<evidence type="ECO:0000256" key="1">
    <source>
        <dbReference type="SAM" id="MobiDB-lite"/>
    </source>
</evidence>
<dbReference type="EMBL" id="LXWW01000210">
    <property type="protein sequence ID" value="OAO14800.1"/>
    <property type="molecule type" value="Genomic_DNA"/>
</dbReference>
<reference evidence="3 4" key="1">
    <citation type="submission" date="2016-05" db="EMBL/GenBank/DDBJ databases">
        <title>Nuclear genome of Blastocystis sp. subtype 1 NandII.</title>
        <authorList>
            <person name="Gentekaki E."/>
            <person name="Curtis B."/>
            <person name="Stairs C."/>
            <person name="Eme L."/>
            <person name="Herman E."/>
            <person name="Klimes V."/>
            <person name="Arias M.C."/>
            <person name="Elias M."/>
            <person name="Hilliou F."/>
            <person name="Klute M."/>
            <person name="Malik S.-B."/>
            <person name="Pightling A."/>
            <person name="Rachubinski R."/>
            <person name="Salas D."/>
            <person name="Schlacht A."/>
            <person name="Suga H."/>
            <person name="Archibald J."/>
            <person name="Ball S.G."/>
            <person name="Clark G."/>
            <person name="Dacks J."/>
            <person name="Van Der Giezen M."/>
            <person name="Tsaousis A."/>
            <person name="Roger A."/>
        </authorList>
    </citation>
    <scope>NUCLEOTIDE SEQUENCE [LARGE SCALE GENOMIC DNA]</scope>
    <source>
        <strain evidence="4">ATCC 50177 / NandII</strain>
    </source>
</reference>
<keyword evidence="2" id="KW-1133">Transmembrane helix</keyword>
<evidence type="ECO:0000256" key="2">
    <source>
        <dbReference type="SAM" id="Phobius"/>
    </source>
</evidence>
<keyword evidence="2" id="KW-0472">Membrane</keyword>
<organism evidence="3 4">
    <name type="scientific">Blastocystis sp. subtype 1 (strain ATCC 50177 / NandII)</name>
    <dbReference type="NCBI Taxonomy" id="478820"/>
    <lineage>
        <taxon>Eukaryota</taxon>
        <taxon>Sar</taxon>
        <taxon>Stramenopiles</taxon>
        <taxon>Bigyra</taxon>
        <taxon>Opalozoa</taxon>
        <taxon>Opalinata</taxon>
        <taxon>Blastocystidae</taxon>
        <taxon>Blastocystis</taxon>
    </lineage>
</organism>
<proteinExistence type="predicted"/>
<sequence length="120" mass="13504">MFSRAFTQASRNASRVVRSGSVKSVVKRHSHGHAGTPPPPFVQRKLPSKSLSEHAELIWEDGVAPETAIDFDVQTISTGRAFLWALSGFSFFFFLYQGVKMYDPSHLKRTVPRENPKDLQ</sequence>
<evidence type="ECO:0000313" key="4">
    <source>
        <dbReference type="Proteomes" id="UP000078348"/>
    </source>
</evidence>
<keyword evidence="4" id="KW-1185">Reference proteome</keyword>
<evidence type="ECO:0000313" key="3">
    <source>
        <dbReference type="EMBL" id="OAO14800.1"/>
    </source>
</evidence>
<dbReference type="PANTHER" id="PTHR36401:SF1">
    <property type="entry name" value="NADH DEHYDROGENASE [UBIQUINONE] 1 BETA SUBCOMPLEX SUBUNIT 8, MITOCHONDRIAL"/>
    <property type="match status" value="1"/>
</dbReference>
<dbReference type="PANTHER" id="PTHR36401">
    <property type="entry name" value="NADH DEHYDROGENASE [UBIQUINONE] 1 BETA SUBCOMPLEX SUBUNIT 8, MITOCHONDRIAL"/>
    <property type="match status" value="1"/>
</dbReference>
<dbReference type="OrthoDB" id="75067at2759"/>
<keyword evidence="2" id="KW-0812">Transmembrane</keyword>
<feature type="region of interest" description="Disordered" evidence="1">
    <location>
        <begin position="17"/>
        <end position="46"/>
    </location>
</feature>
<dbReference type="STRING" id="478820.A0A196SCM5"/>
<name>A0A196SCM5_BLAHN</name>
<dbReference type="Proteomes" id="UP000078348">
    <property type="component" value="Unassembled WGS sequence"/>
</dbReference>
<gene>
    <name evidence="3" type="ORF">AV274_3504</name>
</gene>
<dbReference type="AlphaFoldDB" id="A0A196SCM5"/>
<protein>
    <submittedName>
        <fullName evidence="3">Uncharacterized protein</fullName>
    </submittedName>
</protein>
<dbReference type="InterPro" id="IPR038863">
    <property type="entry name" value="Put_Complex_I_su8"/>
</dbReference>
<feature type="transmembrane region" description="Helical" evidence="2">
    <location>
        <begin position="81"/>
        <end position="99"/>
    </location>
</feature>
<comment type="caution">
    <text evidence="3">The sequence shown here is derived from an EMBL/GenBank/DDBJ whole genome shotgun (WGS) entry which is preliminary data.</text>
</comment>
<accession>A0A196SCM5</accession>